<dbReference type="NCBIfam" id="TIGR02595">
    <property type="entry name" value="PEP_CTERM"/>
    <property type="match status" value="1"/>
</dbReference>
<feature type="transmembrane region" description="Helical" evidence="1">
    <location>
        <begin position="167"/>
        <end position="184"/>
    </location>
</feature>
<gene>
    <name evidence="4" type="ORF">GCM10009096_13170</name>
</gene>
<sequence length="196" mass="19762">MKKLIFGSAAVAAMALTAPAQAAVISFDGLSGGNGSVFTGPYVEDGFTVSAGRGDIFEGQIFGNPAPSLVVGSVFGGGSIGSVQVVGGVFNFNSFDLVTQNGTGDYQVDGFLNGSSVFSLMGSLSPSGFQTIGGLAGNIDQLNFTLTANGTSVNLDNIDVSAAVPEPATWAFMILGFGAIGGALRRRKANVKVSYA</sequence>
<feature type="signal peptide" evidence="2">
    <location>
        <begin position="1"/>
        <end position="22"/>
    </location>
</feature>
<feature type="chain" id="PRO_5046533558" description="Ice-binding protein C-terminal domain-containing protein" evidence="2">
    <location>
        <begin position="23"/>
        <end position="196"/>
    </location>
</feature>
<dbReference type="EMBL" id="BAAAEM010000002">
    <property type="protein sequence ID" value="GAA0473237.1"/>
    <property type="molecule type" value="Genomic_DNA"/>
</dbReference>
<dbReference type="RefSeq" id="WP_229956150.1">
    <property type="nucleotide sequence ID" value="NZ_BAAAEM010000002.1"/>
</dbReference>
<keyword evidence="1" id="KW-0812">Transmembrane</keyword>
<dbReference type="InterPro" id="IPR013424">
    <property type="entry name" value="Ice-binding_C"/>
</dbReference>
<feature type="domain" description="Ice-binding protein C-terminal" evidence="3">
    <location>
        <begin position="163"/>
        <end position="187"/>
    </location>
</feature>
<keyword evidence="2" id="KW-0732">Signal</keyword>
<keyword evidence="1" id="KW-0472">Membrane</keyword>
<dbReference type="NCBIfam" id="NF035944">
    <property type="entry name" value="PEPxxWA-CTERM"/>
    <property type="match status" value="1"/>
</dbReference>
<evidence type="ECO:0000256" key="2">
    <source>
        <dbReference type="SAM" id="SignalP"/>
    </source>
</evidence>
<evidence type="ECO:0000259" key="3">
    <source>
        <dbReference type="Pfam" id="PF07589"/>
    </source>
</evidence>
<dbReference type="Proteomes" id="UP001500713">
    <property type="component" value="Unassembled WGS sequence"/>
</dbReference>
<name>A0ABP3K755_9SPHN</name>
<keyword evidence="1" id="KW-1133">Transmembrane helix</keyword>
<organism evidence="4 5">
    <name type="scientific">Parasphingorhabdus litoris</name>
    <dbReference type="NCBI Taxonomy" id="394733"/>
    <lineage>
        <taxon>Bacteria</taxon>
        <taxon>Pseudomonadati</taxon>
        <taxon>Pseudomonadota</taxon>
        <taxon>Alphaproteobacteria</taxon>
        <taxon>Sphingomonadales</taxon>
        <taxon>Sphingomonadaceae</taxon>
        <taxon>Parasphingorhabdus</taxon>
    </lineage>
</organism>
<evidence type="ECO:0000256" key="1">
    <source>
        <dbReference type="SAM" id="Phobius"/>
    </source>
</evidence>
<protein>
    <recommendedName>
        <fullName evidence="3">Ice-binding protein C-terminal domain-containing protein</fullName>
    </recommendedName>
</protein>
<proteinExistence type="predicted"/>
<keyword evidence="5" id="KW-1185">Reference proteome</keyword>
<reference evidence="5" key="1">
    <citation type="journal article" date="2019" name="Int. J. Syst. Evol. Microbiol.">
        <title>The Global Catalogue of Microorganisms (GCM) 10K type strain sequencing project: providing services to taxonomists for standard genome sequencing and annotation.</title>
        <authorList>
            <consortium name="The Broad Institute Genomics Platform"/>
            <consortium name="The Broad Institute Genome Sequencing Center for Infectious Disease"/>
            <person name="Wu L."/>
            <person name="Ma J."/>
        </authorList>
    </citation>
    <scope>NUCLEOTIDE SEQUENCE [LARGE SCALE GENOMIC DNA]</scope>
    <source>
        <strain evidence="5">JCM 14162</strain>
    </source>
</reference>
<dbReference type="Pfam" id="PF07589">
    <property type="entry name" value="PEP-CTERM"/>
    <property type="match status" value="1"/>
</dbReference>
<accession>A0ABP3K755</accession>
<evidence type="ECO:0000313" key="5">
    <source>
        <dbReference type="Proteomes" id="UP001500713"/>
    </source>
</evidence>
<comment type="caution">
    <text evidence="4">The sequence shown here is derived from an EMBL/GenBank/DDBJ whole genome shotgun (WGS) entry which is preliminary data.</text>
</comment>
<evidence type="ECO:0000313" key="4">
    <source>
        <dbReference type="EMBL" id="GAA0473237.1"/>
    </source>
</evidence>